<dbReference type="InterPro" id="IPR036390">
    <property type="entry name" value="WH_DNA-bd_sf"/>
</dbReference>
<dbReference type="STRING" id="1044.EH31_11115"/>
<reference evidence="2 3" key="1">
    <citation type="submission" date="2014-04" db="EMBL/GenBank/DDBJ databases">
        <title>A comprehensive comparison of genomes of Erythrobacter spp. strains.</title>
        <authorList>
            <person name="Zheng Q."/>
        </authorList>
    </citation>
    <scope>NUCLEOTIDE SEQUENCE [LARGE SCALE GENOMIC DNA]</scope>
    <source>
        <strain evidence="2 3">DSM 6997</strain>
    </source>
</reference>
<organism evidence="2 3">
    <name type="scientific">Erythrobacter longus</name>
    <dbReference type="NCBI Taxonomy" id="1044"/>
    <lineage>
        <taxon>Bacteria</taxon>
        <taxon>Pseudomonadati</taxon>
        <taxon>Pseudomonadota</taxon>
        <taxon>Alphaproteobacteria</taxon>
        <taxon>Sphingomonadales</taxon>
        <taxon>Erythrobacteraceae</taxon>
        <taxon>Erythrobacter/Porphyrobacter group</taxon>
        <taxon>Erythrobacter</taxon>
    </lineage>
</organism>
<dbReference type="InterPro" id="IPR036388">
    <property type="entry name" value="WH-like_DNA-bd_sf"/>
</dbReference>
<dbReference type="GO" id="GO:0003677">
    <property type="term" value="F:DNA binding"/>
    <property type="evidence" value="ECO:0007669"/>
    <property type="project" value="UniProtKB-KW"/>
</dbReference>
<proteinExistence type="predicted"/>
<evidence type="ECO:0000313" key="3">
    <source>
        <dbReference type="Proteomes" id="UP000027647"/>
    </source>
</evidence>
<dbReference type="PROSITE" id="PS51197">
    <property type="entry name" value="HTH_RRF2_2"/>
    <property type="match status" value="1"/>
</dbReference>
<dbReference type="eggNOG" id="COG1959">
    <property type="taxonomic scope" value="Bacteria"/>
</dbReference>
<dbReference type="PANTHER" id="PTHR33221:SF4">
    <property type="entry name" value="HTH-TYPE TRANSCRIPTIONAL REPRESSOR NSRR"/>
    <property type="match status" value="1"/>
</dbReference>
<name>A0A074MAD3_ERYLO</name>
<dbReference type="Proteomes" id="UP000027647">
    <property type="component" value="Unassembled WGS sequence"/>
</dbReference>
<dbReference type="InterPro" id="IPR000944">
    <property type="entry name" value="Tscrpt_reg_Rrf2"/>
</dbReference>
<gene>
    <name evidence="2" type="ORF">EH31_11115</name>
</gene>
<dbReference type="AlphaFoldDB" id="A0A074MAD3"/>
<keyword evidence="1" id="KW-0238">DNA-binding</keyword>
<dbReference type="OrthoDB" id="9802344at2"/>
<dbReference type="NCBIfam" id="TIGR00738">
    <property type="entry name" value="rrf2_super"/>
    <property type="match status" value="1"/>
</dbReference>
<dbReference type="GO" id="GO:0003700">
    <property type="term" value="F:DNA-binding transcription factor activity"/>
    <property type="evidence" value="ECO:0007669"/>
    <property type="project" value="TreeGrafter"/>
</dbReference>
<dbReference type="RefSeq" id="WP_034960266.1">
    <property type="nucleotide sequence ID" value="NZ_JMIW01000004.1"/>
</dbReference>
<evidence type="ECO:0000313" key="2">
    <source>
        <dbReference type="EMBL" id="KEO89700.1"/>
    </source>
</evidence>
<keyword evidence="3" id="KW-1185">Reference proteome</keyword>
<dbReference type="SUPFAM" id="SSF46785">
    <property type="entry name" value="Winged helix' DNA-binding domain"/>
    <property type="match status" value="1"/>
</dbReference>
<evidence type="ECO:0000256" key="1">
    <source>
        <dbReference type="ARBA" id="ARBA00023125"/>
    </source>
</evidence>
<comment type="caution">
    <text evidence="2">The sequence shown here is derived from an EMBL/GenBank/DDBJ whole genome shotgun (WGS) entry which is preliminary data.</text>
</comment>
<dbReference type="EMBL" id="JMIW01000004">
    <property type="protein sequence ID" value="KEO89700.1"/>
    <property type="molecule type" value="Genomic_DNA"/>
</dbReference>
<dbReference type="Pfam" id="PF02082">
    <property type="entry name" value="Rrf2"/>
    <property type="match status" value="1"/>
</dbReference>
<sequence length="144" mass="15500">MQLNLRTDYALRMLMALAAKDEVLSIDWIADHYAISRNHLAKVAQDLAAAGFVETQRGRGGGLRLARPPSQINVGDVVRKLENTTGFVACMGGKEDCAIDGACGLKSALSGALNAFLAHLDQFDLAQITGSRSRFLQQLAIENV</sequence>
<dbReference type="GO" id="GO:0005829">
    <property type="term" value="C:cytosol"/>
    <property type="evidence" value="ECO:0007669"/>
    <property type="project" value="TreeGrafter"/>
</dbReference>
<dbReference type="PANTHER" id="PTHR33221">
    <property type="entry name" value="WINGED HELIX-TURN-HELIX TRANSCRIPTIONAL REGULATOR, RRF2 FAMILY"/>
    <property type="match status" value="1"/>
</dbReference>
<accession>A0A074MAD3</accession>
<protein>
    <submittedName>
        <fullName evidence="2">Rrf2 family transcriptional regulator</fullName>
    </submittedName>
</protein>
<dbReference type="Gene3D" id="1.10.10.10">
    <property type="entry name" value="Winged helix-like DNA-binding domain superfamily/Winged helix DNA-binding domain"/>
    <property type="match status" value="1"/>
</dbReference>